<dbReference type="Proteomes" id="UP000001611">
    <property type="component" value="Unassembled WGS sequence"/>
</dbReference>
<proteinExistence type="predicted"/>
<dbReference type="GeneID" id="20707578"/>
<dbReference type="InParanoid" id="G2X8H4"/>
<dbReference type="HOGENOM" id="CLU_953772_0_0_1"/>
<gene>
    <name evidence="2" type="ORF">VDAG_06115</name>
</gene>
<reference evidence="2 3" key="1">
    <citation type="submission" date="2008-03" db="EMBL/GenBank/DDBJ databases">
        <title>The Genome Sequence of Verticillium dahliae VdLs.17.</title>
        <authorList>
            <consortium name="The Broad Institute Genome Sequencing Platform"/>
            <person name="Ma L.-J.J."/>
            <person name="Klosterman S.J."/>
            <person name="Subbarao K."/>
            <person name="Dobinson K."/>
            <person name="Veronese P."/>
            <person name="Kang S."/>
            <person name="Gold S.E."/>
            <person name="Young S."/>
            <person name="Jaffe D."/>
            <person name="Gnerre S."/>
            <person name="Berlin A."/>
            <person name="Heiman D."/>
            <person name="Hepburn T."/>
            <person name="Sykes S."/>
            <person name="Alvarado L."/>
            <person name="Kodira C.D."/>
            <person name="Lander E."/>
            <person name="Galagan J."/>
            <person name="Nusbaum C."/>
            <person name="Birren B."/>
        </authorList>
    </citation>
    <scope>NUCLEOTIDE SEQUENCE [LARGE SCALE GENOMIC DNA]</scope>
    <source>
        <strain evidence="3">VdLs.17 / ATCC MYA-4575 / FGSC 10137</strain>
    </source>
</reference>
<sequence>MGREGGGDSKGASGYRGAADQMVRPTIAVGLRSGPWMAFLKLRSRKKASKDPPRRLRTRRDVGAGKHERREEGSGERLRLAAGGCLSWRAGSSDESNKRGGDQCRLLRDALLVLKDVGTLKRGPSSHMHRVLAALVGLVTSMCLAKLDGPTAQAAPSEEVSSRAQLSPPPPARGVELCLKNRACRSEWVPRHRGSFGGAAERQERSWRGRDGGEVDVQCPAYAADRGGVVDGSNGQTDACNGWWSGGLGRVPPLPQPKPTTSHAHEGIGIPMSSRWIRKDKTAKERRGHQVG</sequence>
<feature type="compositionally biased region" description="Basic and acidic residues" evidence="1">
    <location>
        <begin position="49"/>
        <end position="76"/>
    </location>
</feature>
<dbReference type="AlphaFoldDB" id="G2X8H4"/>
<name>G2X8H4_VERDV</name>
<protein>
    <submittedName>
        <fullName evidence="2">Uncharacterized protein</fullName>
    </submittedName>
</protein>
<evidence type="ECO:0000313" key="3">
    <source>
        <dbReference type="Proteomes" id="UP000001611"/>
    </source>
</evidence>
<dbReference type="EMBL" id="DS572707">
    <property type="protein sequence ID" value="EGY15261.1"/>
    <property type="molecule type" value="Genomic_DNA"/>
</dbReference>
<organism evidence="2 3">
    <name type="scientific">Verticillium dahliae (strain VdLs.17 / ATCC MYA-4575 / FGSC 10137)</name>
    <name type="common">Verticillium wilt</name>
    <dbReference type="NCBI Taxonomy" id="498257"/>
    <lineage>
        <taxon>Eukaryota</taxon>
        <taxon>Fungi</taxon>
        <taxon>Dikarya</taxon>
        <taxon>Ascomycota</taxon>
        <taxon>Pezizomycotina</taxon>
        <taxon>Sordariomycetes</taxon>
        <taxon>Hypocreomycetidae</taxon>
        <taxon>Glomerellales</taxon>
        <taxon>Plectosphaerellaceae</taxon>
        <taxon>Verticillium</taxon>
    </lineage>
</organism>
<evidence type="ECO:0000256" key="1">
    <source>
        <dbReference type="SAM" id="MobiDB-lite"/>
    </source>
</evidence>
<evidence type="ECO:0000313" key="2">
    <source>
        <dbReference type="EMBL" id="EGY15261.1"/>
    </source>
</evidence>
<reference evidence="3" key="2">
    <citation type="journal article" date="2011" name="PLoS Pathog.">
        <title>Comparative genomics yields insights into niche adaptation of plant vascular wilt pathogens.</title>
        <authorList>
            <person name="Klosterman S.J."/>
            <person name="Subbarao K.V."/>
            <person name="Kang S."/>
            <person name="Veronese P."/>
            <person name="Gold S.E."/>
            <person name="Thomma B.P.H.J."/>
            <person name="Chen Z."/>
            <person name="Henrissat B."/>
            <person name="Lee Y.-H."/>
            <person name="Park J."/>
            <person name="Garcia-Pedrajas M.D."/>
            <person name="Barbara D.J."/>
            <person name="Anchieta A."/>
            <person name="de Jonge R."/>
            <person name="Santhanam P."/>
            <person name="Maruthachalam K."/>
            <person name="Atallah Z."/>
            <person name="Amyotte S.G."/>
            <person name="Paz Z."/>
            <person name="Inderbitzin P."/>
            <person name="Hayes R.J."/>
            <person name="Heiman D.I."/>
            <person name="Young S."/>
            <person name="Zeng Q."/>
            <person name="Engels R."/>
            <person name="Galagan J."/>
            <person name="Cuomo C.A."/>
            <person name="Dobinson K.F."/>
            <person name="Ma L.-J."/>
        </authorList>
    </citation>
    <scope>NUCLEOTIDE SEQUENCE [LARGE SCALE GENOMIC DNA]</scope>
    <source>
        <strain evidence="3">VdLs.17 / ATCC MYA-4575 / FGSC 10137</strain>
    </source>
</reference>
<accession>G2X8H4</accession>
<dbReference type="KEGG" id="vda:VDAG_06115"/>
<keyword evidence="3" id="KW-1185">Reference proteome</keyword>
<dbReference type="RefSeq" id="XP_009657424.1">
    <property type="nucleotide sequence ID" value="XM_009659129.1"/>
</dbReference>
<feature type="region of interest" description="Disordered" evidence="1">
    <location>
        <begin position="43"/>
        <end position="76"/>
    </location>
</feature>